<keyword evidence="2" id="KW-1185">Reference proteome</keyword>
<proteinExistence type="predicted"/>
<evidence type="ECO:0000313" key="2">
    <source>
        <dbReference type="Proteomes" id="UP001219934"/>
    </source>
</evidence>
<name>A0AAD6BTY1_9TELE</name>
<protein>
    <submittedName>
        <fullName evidence="1">Uncharacterized protein</fullName>
    </submittedName>
</protein>
<comment type="caution">
    <text evidence="1">The sequence shown here is derived from an EMBL/GenBank/DDBJ whole genome shotgun (WGS) entry which is preliminary data.</text>
</comment>
<organism evidence="1 2">
    <name type="scientific">Pogonophryne albipinna</name>
    <dbReference type="NCBI Taxonomy" id="1090488"/>
    <lineage>
        <taxon>Eukaryota</taxon>
        <taxon>Metazoa</taxon>
        <taxon>Chordata</taxon>
        <taxon>Craniata</taxon>
        <taxon>Vertebrata</taxon>
        <taxon>Euteleostomi</taxon>
        <taxon>Actinopterygii</taxon>
        <taxon>Neopterygii</taxon>
        <taxon>Teleostei</taxon>
        <taxon>Neoteleostei</taxon>
        <taxon>Acanthomorphata</taxon>
        <taxon>Eupercaria</taxon>
        <taxon>Perciformes</taxon>
        <taxon>Notothenioidei</taxon>
        <taxon>Pogonophryne</taxon>
    </lineage>
</organism>
<dbReference type="Proteomes" id="UP001219934">
    <property type="component" value="Unassembled WGS sequence"/>
</dbReference>
<dbReference type="AlphaFoldDB" id="A0AAD6BTY1"/>
<gene>
    <name evidence="1" type="ORF">JOQ06_020939</name>
</gene>
<evidence type="ECO:0000313" key="1">
    <source>
        <dbReference type="EMBL" id="KAJ4949424.1"/>
    </source>
</evidence>
<feature type="non-terminal residue" evidence="1">
    <location>
        <position position="56"/>
    </location>
</feature>
<reference evidence="1" key="1">
    <citation type="submission" date="2022-11" db="EMBL/GenBank/DDBJ databases">
        <title>Chromosome-level genome of Pogonophryne albipinna.</title>
        <authorList>
            <person name="Jo E."/>
        </authorList>
    </citation>
    <scope>NUCLEOTIDE SEQUENCE</scope>
    <source>
        <strain evidence="1">SGF0006</strain>
        <tissue evidence="1">Muscle</tissue>
    </source>
</reference>
<sequence>PCSGRGLVIDSSCIVPLISLKLLAAEVGMLPGAGASSSSGSSGRQLYVRLHNKLPQ</sequence>
<accession>A0AAD6BTY1</accession>
<feature type="non-terminal residue" evidence="1">
    <location>
        <position position="1"/>
    </location>
</feature>
<dbReference type="EMBL" id="JAPTMU010000001">
    <property type="protein sequence ID" value="KAJ4949424.1"/>
    <property type="molecule type" value="Genomic_DNA"/>
</dbReference>